<keyword evidence="3" id="KW-0460">Magnesium</keyword>
<dbReference type="EMBL" id="PJQY01002458">
    <property type="protein sequence ID" value="PQP93430.1"/>
    <property type="molecule type" value="Genomic_DNA"/>
</dbReference>
<dbReference type="STRING" id="2094558.A0A314XP46"/>
<evidence type="ECO:0000256" key="4">
    <source>
        <dbReference type="ARBA" id="ARBA00022989"/>
    </source>
</evidence>
<feature type="transmembrane region" description="Helical" evidence="6">
    <location>
        <begin position="12"/>
        <end position="31"/>
    </location>
</feature>
<dbReference type="GO" id="GO:0005388">
    <property type="term" value="F:P-type calcium transporter activity"/>
    <property type="evidence" value="ECO:0007669"/>
    <property type="project" value="TreeGrafter"/>
</dbReference>
<name>A0A314XP46_PRUYE</name>
<organism evidence="8 9">
    <name type="scientific">Prunus yedoensis var. nudiflora</name>
    <dbReference type="NCBI Taxonomy" id="2094558"/>
    <lineage>
        <taxon>Eukaryota</taxon>
        <taxon>Viridiplantae</taxon>
        <taxon>Streptophyta</taxon>
        <taxon>Embryophyta</taxon>
        <taxon>Tracheophyta</taxon>
        <taxon>Spermatophyta</taxon>
        <taxon>Magnoliopsida</taxon>
        <taxon>eudicotyledons</taxon>
        <taxon>Gunneridae</taxon>
        <taxon>Pentapetalae</taxon>
        <taxon>rosids</taxon>
        <taxon>fabids</taxon>
        <taxon>Rosales</taxon>
        <taxon>Rosaceae</taxon>
        <taxon>Amygdaloideae</taxon>
        <taxon>Amygdaleae</taxon>
        <taxon>Prunus</taxon>
    </lineage>
</organism>
<evidence type="ECO:0000256" key="2">
    <source>
        <dbReference type="ARBA" id="ARBA00022692"/>
    </source>
</evidence>
<dbReference type="InterPro" id="IPR008250">
    <property type="entry name" value="ATPase_P-typ_transduc_dom_A_sf"/>
</dbReference>
<dbReference type="PANTHER" id="PTHR24093">
    <property type="entry name" value="CATION TRANSPORTING ATPASE"/>
    <property type="match status" value="1"/>
</dbReference>
<dbReference type="InterPro" id="IPR023299">
    <property type="entry name" value="ATPase_P-typ_cyto_dom_N"/>
</dbReference>
<dbReference type="AlphaFoldDB" id="A0A314XP46"/>
<accession>A0A314XP46</accession>
<dbReference type="InterPro" id="IPR059000">
    <property type="entry name" value="ATPase_P-type_domA"/>
</dbReference>
<proteinExistence type="predicted"/>
<dbReference type="Pfam" id="PF00122">
    <property type="entry name" value="E1-E2_ATPase"/>
    <property type="match status" value="1"/>
</dbReference>
<keyword evidence="9" id="KW-1185">Reference proteome</keyword>
<evidence type="ECO:0000256" key="5">
    <source>
        <dbReference type="ARBA" id="ARBA00023136"/>
    </source>
</evidence>
<reference evidence="8 9" key="1">
    <citation type="submission" date="2018-02" db="EMBL/GenBank/DDBJ databases">
        <title>Draft genome of wild Prunus yedoensis var. nudiflora.</title>
        <authorList>
            <person name="Baek S."/>
            <person name="Kim J.-H."/>
            <person name="Choi K."/>
            <person name="Kim G.-B."/>
            <person name="Cho A."/>
            <person name="Jang H."/>
            <person name="Shin C.-H."/>
            <person name="Yu H.-J."/>
            <person name="Mun J.-H."/>
        </authorList>
    </citation>
    <scope>NUCLEOTIDE SEQUENCE [LARGE SCALE GENOMIC DNA]</scope>
    <source>
        <strain evidence="9">cv. Jeju island</strain>
        <tissue evidence="8">Leaf</tissue>
    </source>
</reference>
<dbReference type="PROSITE" id="PS00154">
    <property type="entry name" value="ATPASE_E1_E2"/>
    <property type="match status" value="1"/>
</dbReference>
<keyword evidence="2 6" id="KW-0812">Transmembrane</keyword>
<dbReference type="PRINTS" id="PR00121">
    <property type="entry name" value="NAKATPASE"/>
</dbReference>
<keyword evidence="4 6" id="KW-1133">Transmembrane helix</keyword>
<dbReference type="GO" id="GO:0005886">
    <property type="term" value="C:plasma membrane"/>
    <property type="evidence" value="ECO:0007669"/>
    <property type="project" value="TreeGrafter"/>
</dbReference>
<dbReference type="Gene3D" id="2.70.150.10">
    <property type="entry name" value="Calcium-transporting ATPase, cytoplasmic transduction domain A"/>
    <property type="match status" value="1"/>
</dbReference>
<evidence type="ECO:0000313" key="9">
    <source>
        <dbReference type="Proteomes" id="UP000250321"/>
    </source>
</evidence>
<dbReference type="GO" id="GO:0016887">
    <property type="term" value="F:ATP hydrolysis activity"/>
    <property type="evidence" value="ECO:0007669"/>
    <property type="project" value="InterPro"/>
</dbReference>
<dbReference type="Gene3D" id="1.20.1110.10">
    <property type="entry name" value="Calcium-transporting ATPase, transmembrane domain"/>
    <property type="match status" value="1"/>
</dbReference>
<evidence type="ECO:0000259" key="7">
    <source>
        <dbReference type="Pfam" id="PF00122"/>
    </source>
</evidence>
<dbReference type="NCBIfam" id="TIGR01494">
    <property type="entry name" value="ATPase_P-type"/>
    <property type="match status" value="2"/>
</dbReference>
<feature type="transmembrane region" description="Helical" evidence="6">
    <location>
        <begin position="165"/>
        <end position="186"/>
    </location>
</feature>
<dbReference type="InterPro" id="IPR023298">
    <property type="entry name" value="ATPase_P-typ_TM_dom_sf"/>
</dbReference>
<sequence length="361" mass="38650">MTEGWPKGAHDGLGIVASILLVVFVTATSDYKQSLQFKDLEKEKKKITVQVTRDGFRQKLSIYDLLPGDIVHLSIGDLVPADGLFVSGFSVLINESSLTGESEPVNVNSVNPFLLSGTKVQDGSCKMLVTTVGMRTQWGKLMATLSEGGDDETPLQVKLNGVATIIGKIGLFFAVVTFAVLVQGLFSRKLQEGSHLIWSGDEALEILEFFAIAVTIVVVAVPEGLPLAVTLSLAFAMKKMMNDRALVRHLAACETMGSATTICSDKTGTLTTNHMTVVKACICGKIKDVGTSEGASNLSSEIPDSSLRVLLQSIFNNTGGEVVTNKDGKIELLGTPTETAILEFGMLLGGDFKAERKHQRL</sequence>
<dbReference type="SUPFAM" id="SSF81665">
    <property type="entry name" value="Calcium ATPase, transmembrane domain M"/>
    <property type="match status" value="1"/>
</dbReference>
<dbReference type="InterPro" id="IPR018303">
    <property type="entry name" value="ATPase_P-typ_P_site"/>
</dbReference>
<comment type="caution">
    <text evidence="8">The sequence shown here is derived from an EMBL/GenBank/DDBJ whole genome shotgun (WGS) entry which is preliminary data.</text>
</comment>
<dbReference type="InterPro" id="IPR023214">
    <property type="entry name" value="HAD_sf"/>
</dbReference>
<dbReference type="PRINTS" id="PR00119">
    <property type="entry name" value="CATATPASE"/>
</dbReference>
<protein>
    <recommendedName>
        <fullName evidence="7">P-type ATPase A domain-containing protein</fullName>
    </recommendedName>
</protein>
<evidence type="ECO:0000313" key="8">
    <source>
        <dbReference type="EMBL" id="PQP93430.1"/>
    </source>
</evidence>
<feature type="transmembrane region" description="Helical" evidence="6">
    <location>
        <begin position="206"/>
        <end position="236"/>
    </location>
</feature>
<dbReference type="SUPFAM" id="SSF81660">
    <property type="entry name" value="Metal cation-transporting ATPase, ATP-binding domain N"/>
    <property type="match status" value="1"/>
</dbReference>
<dbReference type="SUPFAM" id="SSF81653">
    <property type="entry name" value="Calcium ATPase, transduction domain A"/>
    <property type="match status" value="1"/>
</dbReference>
<dbReference type="OrthoDB" id="116380at2759"/>
<dbReference type="FunFam" id="2.70.150.10:FF:000006">
    <property type="entry name" value="Calcium-transporting ATPase"/>
    <property type="match status" value="1"/>
</dbReference>
<dbReference type="Proteomes" id="UP000250321">
    <property type="component" value="Unassembled WGS sequence"/>
</dbReference>
<dbReference type="GO" id="GO:0005524">
    <property type="term" value="F:ATP binding"/>
    <property type="evidence" value="ECO:0007669"/>
    <property type="project" value="InterPro"/>
</dbReference>
<keyword evidence="5 6" id="KW-0472">Membrane</keyword>
<dbReference type="Gene3D" id="3.40.50.1000">
    <property type="entry name" value="HAD superfamily/HAD-like"/>
    <property type="match status" value="1"/>
</dbReference>
<evidence type="ECO:0000256" key="3">
    <source>
        <dbReference type="ARBA" id="ARBA00022842"/>
    </source>
</evidence>
<dbReference type="PANTHER" id="PTHR24093:SF467">
    <property type="entry name" value="CALCIUM-TRANSPORTING ATPASE 1"/>
    <property type="match status" value="1"/>
</dbReference>
<dbReference type="InterPro" id="IPR001757">
    <property type="entry name" value="P_typ_ATPase"/>
</dbReference>
<comment type="subcellular location">
    <subcellularLocation>
        <location evidence="1">Membrane</location>
    </subcellularLocation>
</comment>
<feature type="domain" description="P-type ATPase A" evidence="7">
    <location>
        <begin position="46"/>
        <end position="144"/>
    </location>
</feature>
<gene>
    <name evidence="8" type="ORF">Pyn_11129</name>
</gene>
<evidence type="ECO:0000256" key="6">
    <source>
        <dbReference type="SAM" id="Phobius"/>
    </source>
</evidence>
<dbReference type="Gene3D" id="3.40.1110.10">
    <property type="entry name" value="Calcium-transporting ATPase, cytoplasmic domain N"/>
    <property type="match status" value="1"/>
</dbReference>
<evidence type="ECO:0000256" key="1">
    <source>
        <dbReference type="ARBA" id="ARBA00004370"/>
    </source>
</evidence>